<proteinExistence type="predicted"/>
<dbReference type="EMBL" id="JAACJJ010000014">
    <property type="protein sequence ID" value="KAF5327676.1"/>
    <property type="molecule type" value="Genomic_DNA"/>
</dbReference>
<evidence type="ECO:0000313" key="4">
    <source>
        <dbReference type="Proteomes" id="UP000567179"/>
    </source>
</evidence>
<name>A0A8H5BRD6_9AGAR</name>
<reference evidence="3 4" key="1">
    <citation type="journal article" date="2020" name="ISME J.">
        <title>Uncovering the hidden diversity of litter-decomposition mechanisms in mushroom-forming fungi.</title>
        <authorList>
            <person name="Floudas D."/>
            <person name="Bentzer J."/>
            <person name="Ahren D."/>
            <person name="Johansson T."/>
            <person name="Persson P."/>
            <person name="Tunlid A."/>
        </authorList>
    </citation>
    <scope>NUCLEOTIDE SEQUENCE [LARGE SCALE GENOMIC DNA]</scope>
    <source>
        <strain evidence="3 4">CBS 101986</strain>
    </source>
</reference>
<dbReference type="AlphaFoldDB" id="A0A8H5BRD6"/>
<evidence type="ECO:0000313" key="3">
    <source>
        <dbReference type="EMBL" id="KAF5327676.1"/>
    </source>
</evidence>
<organism evidence="3 4">
    <name type="scientific">Psilocybe cf. subviscida</name>
    <dbReference type="NCBI Taxonomy" id="2480587"/>
    <lineage>
        <taxon>Eukaryota</taxon>
        <taxon>Fungi</taxon>
        <taxon>Dikarya</taxon>
        <taxon>Basidiomycota</taxon>
        <taxon>Agaricomycotina</taxon>
        <taxon>Agaricomycetes</taxon>
        <taxon>Agaricomycetidae</taxon>
        <taxon>Agaricales</taxon>
        <taxon>Agaricineae</taxon>
        <taxon>Strophariaceae</taxon>
        <taxon>Psilocybe</taxon>
    </lineage>
</organism>
<accession>A0A8H5BRD6</accession>
<dbReference type="Pfam" id="PF01172">
    <property type="entry name" value="SBDS_N"/>
    <property type="match status" value="1"/>
</dbReference>
<feature type="domain" description="Ribosome maturation protein SDO1/SBDS N-terminal" evidence="2">
    <location>
        <begin position="5"/>
        <end position="95"/>
    </location>
</feature>
<keyword evidence="4" id="KW-1185">Reference proteome</keyword>
<dbReference type="InterPro" id="IPR036786">
    <property type="entry name" value="Ribosome_mat_SBDS_N_sf"/>
</dbReference>
<evidence type="ECO:0000256" key="1">
    <source>
        <dbReference type="SAM" id="MobiDB-lite"/>
    </source>
</evidence>
<gene>
    <name evidence="3" type="ORF">D9619_005017</name>
</gene>
<dbReference type="SUPFAM" id="SSF89895">
    <property type="entry name" value="FYSH domain"/>
    <property type="match status" value="1"/>
</dbReference>
<evidence type="ECO:0000259" key="2">
    <source>
        <dbReference type="Pfam" id="PF01172"/>
    </source>
</evidence>
<dbReference type="Proteomes" id="UP000567179">
    <property type="component" value="Unassembled WGS sequence"/>
</dbReference>
<dbReference type="Gene3D" id="3.30.1250.10">
    <property type="entry name" value="Ribosome maturation protein SBDS, N-terminal domain"/>
    <property type="match status" value="1"/>
</dbReference>
<sequence>MAPNLAKVVYQPDTQSTEEFIVIIHQEEFKKWKDGDTTIALSEVVDSFKIFHSATGSQGLLHEPSKQQLDTTFGTHKDIDVVEQILNKGKVQQSDGFKTGGGISSRNPVAKRH</sequence>
<protein>
    <recommendedName>
        <fullName evidence="2">Ribosome maturation protein SDO1/SBDS N-terminal domain-containing protein</fullName>
    </recommendedName>
</protein>
<comment type="caution">
    <text evidence="3">The sequence shown here is derived from an EMBL/GenBank/DDBJ whole genome shotgun (WGS) entry which is preliminary data.</text>
</comment>
<dbReference type="OrthoDB" id="2567806at2759"/>
<feature type="region of interest" description="Disordered" evidence="1">
    <location>
        <begin position="92"/>
        <end position="113"/>
    </location>
</feature>
<dbReference type="InterPro" id="IPR019783">
    <property type="entry name" value="SDO1/SBDS_N"/>
</dbReference>